<dbReference type="GeneID" id="113402524"/>
<keyword evidence="3 8" id="KW-0812">Transmembrane</keyword>
<dbReference type="PANTHER" id="PTHR21143">
    <property type="entry name" value="INVERTEBRATE GUSTATORY RECEPTOR"/>
    <property type="match status" value="1"/>
</dbReference>
<gene>
    <name evidence="10" type="primary">LOC113402524</name>
</gene>
<sequence length="413" mass="48681">MSRVRQIKTNMDNKNAKNNEVLMLLKSIDPLLKLERCYGIFRFHIFDDHLGPINRMMKVYGICIMFAFTIPYCVLCFYSYSKIENFDTVAIVDALENFPPLIMALQYFIFIIISLQLHDKNILLIKKLAQVDRILNVSMKKDFFENFHKDVQILLFLFLISYTFSLIPDFFDIFNERNYYQIISVGIDFPLHLESLSFYIFIKILTVRLNILNNHLIDLIKLKNQKNASPFIDINISNENLNYTSNDSRASHRNNKTIRLGEAYKIIGEANYLINDIFEFQNFMSLVSTFVYIIITLWSSIYFYRTLKQLNLLLAFTVQCVYEIFIISLMSYICDVMSSERNTTKILVNELIVDYNLPKAIRIQAKTFMELIEVWPLKIFAYDMFPIDIKLILKFVSVSTTFLIVIIQISHFI</sequence>
<dbReference type="GO" id="GO:0007635">
    <property type="term" value="P:chemosensory behavior"/>
    <property type="evidence" value="ECO:0007669"/>
    <property type="project" value="TreeGrafter"/>
</dbReference>
<keyword evidence="5 8" id="KW-0472">Membrane</keyword>
<feature type="transmembrane region" description="Helical" evidence="8">
    <location>
        <begin position="100"/>
        <end position="117"/>
    </location>
</feature>
<protein>
    <recommendedName>
        <fullName evidence="8">Gustatory receptor</fullName>
    </recommendedName>
</protein>
<keyword evidence="2 8" id="KW-1003">Cell membrane</keyword>
<feature type="transmembrane region" description="Helical" evidence="8">
    <location>
        <begin position="391"/>
        <end position="410"/>
    </location>
</feature>
<dbReference type="OMA" id="VEPNIAM"/>
<dbReference type="OrthoDB" id="7354650at2759"/>
<feature type="transmembrane region" description="Helical" evidence="8">
    <location>
        <begin position="59"/>
        <end position="80"/>
    </location>
</feature>
<dbReference type="PANTHER" id="PTHR21143:SF104">
    <property type="entry name" value="GUSTATORY RECEPTOR 8A-RELATED"/>
    <property type="match status" value="1"/>
</dbReference>
<dbReference type="Proteomes" id="UP001652626">
    <property type="component" value="Chromosome 11"/>
</dbReference>
<evidence type="ECO:0000256" key="3">
    <source>
        <dbReference type="ARBA" id="ARBA00022692"/>
    </source>
</evidence>
<keyword evidence="9" id="KW-1185">Reference proteome</keyword>
<keyword evidence="6 8" id="KW-0675">Receptor</keyword>
<evidence type="ECO:0000256" key="6">
    <source>
        <dbReference type="ARBA" id="ARBA00023170"/>
    </source>
</evidence>
<evidence type="ECO:0000256" key="2">
    <source>
        <dbReference type="ARBA" id="ARBA00022475"/>
    </source>
</evidence>
<accession>A0A8B8IS97</accession>
<keyword evidence="4 8" id="KW-1133">Transmembrane helix</keyword>
<dbReference type="GO" id="GO:0030424">
    <property type="term" value="C:axon"/>
    <property type="evidence" value="ECO:0007669"/>
    <property type="project" value="TreeGrafter"/>
</dbReference>
<evidence type="ECO:0000256" key="5">
    <source>
        <dbReference type="ARBA" id="ARBA00023136"/>
    </source>
</evidence>
<name>A0A8B8IS97_VANTA</name>
<evidence type="ECO:0000256" key="1">
    <source>
        <dbReference type="ARBA" id="ARBA00004651"/>
    </source>
</evidence>
<feature type="transmembrane region" description="Helical" evidence="8">
    <location>
        <begin position="310"/>
        <end position="333"/>
    </location>
</feature>
<dbReference type="Pfam" id="PF08395">
    <property type="entry name" value="7tm_7"/>
    <property type="match status" value="1"/>
</dbReference>
<feature type="transmembrane region" description="Helical" evidence="8">
    <location>
        <begin position="283"/>
        <end position="304"/>
    </location>
</feature>
<dbReference type="GO" id="GO:0008049">
    <property type="term" value="P:male courtship behavior"/>
    <property type="evidence" value="ECO:0007669"/>
    <property type="project" value="TreeGrafter"/>
</dbReference>
<dbReference type="GO" id="GO:0007165">
    <property type="term" value="P:signal transduction"/>
    <property type="evidence" value="ECO:0007669"/>
    <property type="project" value="UniProtKB-KW"/>
</dbReference>
<evidence type="ECO:0000256" key="7">
    <source>
        <dbReference type="ARBA" id="ARBA00023224"/>
    </source>
</evidence>
<proteinExistence type="inferred from homology"/>
<dbReference type="RefSeq" id="XP_026498591.1">
    <property type="nucleotide sequence ID" value="XM_026642806.2"/>
</dbReference>
<comment type="caution">
    <text evidence="8">Lacks conserved residue(s) required for the propagation of feature annotation.</text>
</comment>
<reference evidence="10" key="1">
    <citation type="submission" date="2025-08" db="UniProtKB">
        <authorList>
            <consortium name="RefSeq"/>
        </authorList>
    </citation>
    <scope>IDENTIFICATION</scope>
    <source>
        <tissue evidence="10">Whole body</tissue>
    </source>
</reference>
<evidence type="ECO:0000256" key="4">
    <source>
        <dbReference type="ARBA" id="ARBA00022989"/>
    </source>
</evidence>
<evidence type="ECO:0000256" key="8">
    <source>
        <dbReference type="RuleBase" id="RU363108"/>
    </source>
</evidence>
<evidence type="ECO:0000313" key="10">
    <source>
        <dbReference type="RefSeq" id="XP_026498591.1"/>
    </source>
</evidence>
<feature type="transmembrane region" description="Helical" evidence="8">
    <location>
        <begin position="151"/>
        <end position="167"/>
    </location>
</feature>
<dbReference type="GO" id="GO:0050909">
    <property type="term" value="P:sensory perception of taste"/>
    <property type="evidence" value="ECO:0007669"/>
    <property type="project" value="InterPro"/>
</dbReference>
<comment type="function">
    <text evidence="8">Gustatory receptor which mediates acceptance or avoidance behavior, depending on its substrates.</text>
</comment>
<dbReference type="GO" id="GO:0005886">
    <property type="term" value="C:plasma membrane"/>
    <property type="evidence" value="ECO:0007669"/>
    <property type="project" value="UniProtKB-SubCell"/>
</dbReference>
<evidence type="ECO:0000313" key="9">
    <source>
        <dbReference type="Proteomes" id="UP001652626"/>
    </source>
</evidence>
<dbReference type="GO" id="GO:0030425">
    <property type="term" value="C:dendrite"/>
    <property type="evidence" value="ECO:0007669"/>
    <property type="project" value="TreeGrafter"/>
</dbReference>
<keyword evidence="7 8" id="KW-0807">Transducer</keyword>
<dbReference type="GO" id="GO:0043025">
    <property type="term" value="C:neuronal cell body"/>
    <property type="evidence" value="ECO:0007669"/>
    <property type="project" value="TreeGrafter"/>
</dbReference>
<dbReference type="AlphaFoldDB" id="A0A8B8IS97"/>
<dbReference type="InterPro" id="IPR013604">
    <property type="entry name" value="7TM_chemorcpt"/>
</dbReference>
<organism evidence="9 10">
    <name type="scientific">Vanessa tameamea</name>
    <name type="common">Kamehameha butterfly</name>
    <dbReference type="NCBI Taxonomy" id="334116"/>
    <lineage>
        <taxon>Eukaryota</taxon>
        <taxon>Metazoa</taxon>
        <taxon>Ecdysozoa</taxon>
        <taxon>Arthropoda</taxon>
        <taxon>Hexapoda</taxon>
        <taxon>Insecta</taxon>
        <taxon>Pterygota</taxon>
        <taxon>Neoptera</taxon>
        <taxon>Endopterygota</taxon>
        <taxon>Lepidoptera</taxon>
        <taxon>Glossata</taxon>
        <taxon>Ditrysia</taxon>
        <taxon>Papilionoidea</taxon>
        <taxon>Nymphalidae</taxon>
        <taxon>Nymphalinae</taxon>
        <taxon>Vanessa</taxon>
    </lineage>
</organism>
<comment type="similarity">
    <text evidence="8">Belongs to the insect chemoreceptor superfamily. Gustatory receptor (GR) family.</text>
</comment>
<comment type="subcellular location">
    <subcellularLocation>
        <location evidence="1 8">Cell membrane</location>
        <topology evidence="1 8">Multi-pass membrane protein</topology>
    </subcellularLocation>
</comment>